<protein>
    <recommendedName>
        <fullName evidence="5">MYND-type domain-containing protein</fullName>
    </recommendedName>
</protein>
<name>A8P4U5_COPC7</name>
<dbReference type="GeneID" id="6015411"/>
<sequence>MPKLSGKLIQEAKNGSPSRLRELASALQPNNYVVDALEACTAPLVRNDGLSHLPLSMSELDLRIAALSCLNRVAEVCSQGVKRPLKESTIARLLEIMGALVEGIVATTVAMLKAGDPDLNVLGDIADSLTGMLSLDPRLETILRSSSDIMRLTLIIWIPHATTDGRLMIDLNHQGVMKWTMKLLEGPHNLWDPILDSRVKLKMFCNTLLIRVAQLGGLCQDPRFSTDTVVDYAKTIMKITELVRRNPAILARLRKEGYLRSWTRTIVALYPRFKRHEMMLPLVRSQLNNICAPYSPPLKNLAEALSGGLMAVVLDLLRQTPVPPRGSREKRHGHNLYNLFLPYVWYPRGLLTLGHSLGKTPNIGTIEDEIRGKRHLALDWIGWMGLQFNGKQALEGINKASCTAICDNETHRTTCVNDNELTIQGFKMCSGCHSVCYCSRTCQKEDWKRRHRNECSDMRISYLDRRKRKIHYTPTDRLYQIILLEEIYDTEAEEAAKMTAKAYPGFHPRELISFRNCTGGQAGAGHAWIPTPIDRYIRDQGSTFVDDCIHTKKRVDDFIEEHRKERKEKRGLMETAFTWDLDTFVCLFTEHELDEKSGKWKIIRSLVRYGGQEIPESQKWRYNRTF</sequence>
<keyword evidence="2 4" id="KW-0863">Zinc-finger</keyword>
<keyword evidence="1" id="KW-0479">Metal-binding</keyword>
<dbReference type="GO" id="GO:0008270">
    <property type="term" value="F:zinc ion binding"/>
    <property type="evidence" value="ECO:0007669"/>
    <property type="project" value="UniProtKB-KW"/>
</dbReference>
<keyword evidence="3" id="KW-0862">Zinc</keyword>
<dbReference type="RefSeq" id="XP_001838816.1">
    <property type="nucleotide sequence ID" value="XM_001838764.1"/>
</dbReference>
<dbReference type="SUPFAM" id="SSF144232">
    <property type="entry name" value="HIT/MYND zinc finger-like"/>
    <property type="match status" value="1"/>
</dbReference>
<dbReference type="VEuPathDB" id="FungiDB:CC1G_08980"/>
<dbReference type="InParanoid" id="A8P4U5"/>
<dbReference type="AlphaFoldDB" id="A8P4U5"/>
<dbReference type="Gene3D" id="6.10.140.2220">
    <property type="match status" value="1"/>
</dbReference>
<gene>
    <name evidence="6" type="ORF">CC1G_08980</name>
</gene>
<dbReference type="Proteomes" id="UP000001861">
    <property type="component" value="Unassembled WGS sequence"/>
</dbReference>
<keyword evidence="7" id="KW-1185">Reference proteome</keyword>
<dbReference type="OrthoDB" id="432970at2759"/>
<dbReference type="InterPro" id="IPR002893">
    <property type="entry name" value="Znf_MYND"/>
</dbReference>
<accession>A8P4U5</accession>
<proteinExistence type="predicted"/>
<evidence type="ECO:0000259" key="5">
    <source>
        <dbReference type="PROSITE" id="PS50865"/>
    </source>
</evidence>
<organism evidence="6 7">
    <name type="scientific">Coprinopsis cinerea (strain Okayama-7 / 130 / ATCC MYA-4618 / FGSC 9003)</name>
    <name type="common">Inky cap fungus</name>
    <name type="synonym">Hormographiella aspergillata</name>
    <dbReference type="NCBI Taxonomy" id="240176"/>
    <lineage>
        <taxon>Eukaryota</taxon>
        <taxon>Fungi</taxon>
        <taxon>Dikarya</taxon>
        <taxon>Basidiomycota</taxon>
        <taxon>Agaricomycotina</taxon>
        <taxon>Agaricomycetes</taxon>
        <taxon>Agaricomycetidae</taxon>
        <taxon>Agaricales</taxon>
        <taxon>Agaricineae</taxon>
        <taxon>Psathyrellaceae</taxon>
        <taxon>Coprinopsis</taxon>
    </lineage>
</organism>
<evidence type="ECO:0000313" key="7">
    <source>
        <dbReference type="Proteomes" id="UP000001861"/>
    </source>
</evidence>
<dbReference type="KEGG" id="cci:CC1G_08980"/>
<evidence type="ECO:0000313" key="6">
    <source>
        <dbReference type="EMBL" id="EAU83043.1"/>
    </source>
</evidence>
<dbReference type="PROSITE" id="PS01360">
    <property type="entry name" value="ZF_MYND_1"/>
    <property type="match status" value="1"/>
</dbReference>
<dbReference type="EMBL" id="AACS02000011">
    <property type="protein sequence ID" value="EAU83043.1"/>
    <property type="molecule type" value="Genomic_DNA"/>
</dbReference>
<comment type="caution">
    <text evidence="6">The sequence shown here is derived from an EMBL/GenBank/DDBJ whole genome shotgun (WGS) entry which is preliminary data.</text>
</comment>
<dbReference type="Pfam" id="PF01753">
    <property type="entry name" value="zf-MYND"/>
    <property type="match status" value="1"/>
</dbReference>
<dbReference type="PROSITE" id="PS50865">
    <property type="entry name" value="ZF_MYND_2"/>
    <property type="match status" value="1"/>
</dbReference>
<reference evidence="6 7" key="1">
    <citation type="journal article" date="2010" name="Proc. Natl. Acad. Sci. U.S.A.">
        <title>Insights into evolution of multicellular fungi from the assembled chromosomes of the mushroom Coprinopsis cinerea (Coprinus cinereus).</title>
        <authorList>
            <person name="Stajich J.E."/>
            <person name="Wilke S.K."/>
            <person name="Ahren D."/>
            <person name="Au C.H."/>
            <person name="Birren B.W."/>
            <person name="Borodovsky M."/>
            <person name="Burns C."/>
            <person name="Canback B."/>
            <person name="Casselton L.A."/>
            <person name="Cheng C.K."/>
            <person name="Deng J."/>
            <person name="Dietrich F.S."/>
            <person name="Fargo D.C."/>
            <person name="Farman M.L."/>
            <person name="Gathman A.C."/>
            <person name="Goldberg J."/>
            <person name="Guigo R."/>
            <person name="Hoegger P.J."/>
            <person name="Hooker J.B."/>
            <person name="Huggins A."/>
            <person name="James T.Y."/>
            <person name="Kamada T."/>
            <person name="Kilaru S."/>
            <person name="Kodira C."/>
            <person name="Kues U."/>
            <person name="Kupfer D."/>
            <person name="Kwan H.S."/>
            <person name="Lomsadze A."/>
            <person name="Li W."/>
            <person name="Lilly W.W."/>
            <person name="Ma L.J."/>
            <person name="Mackey A.J."/>
            <person name="Manning G."/>
            <person name="Martin F."/>
            <person name="Muraguchi H."/>
            <person name="Natvig D.O."/>
            <person name="Palmerini H."/>
            <person name="Ramesh M.A."/>
            <person name="Rehmeyer C.J."/>
            <person name="Roe B.A."/>
            <person name="Shenoy N."/>
            <person name="Stanke M."/>
            <person name="Ter-Hovhannisyan V."/>
            <person name="Tunlid A."/>
            <person name="Velagapudi R."/>
            <person name="Vision T.J."/>
            <person name="Zeng Q."/>
            <person name="Zolan M.E."/>
            <person name="Pukkila P.J."/>
        </authorList>
    </citation>
    <scope>NUCLEOTIDE SEQUENCE [LARGE SCALE GENOMIC DNA]</scope>
    <source>
        <strain evidence="7">Okayama-7 / 130 / ATCC MYA-4618 / FGSC 9003</strain>
    </source>
</reference>
<evidence type="ECO:0000256" key="1">
    <source>
        <dbReference type="ARBA" id="ARBA00022723"/>
    </source>
</evidence>
<evidence type="ECO:0000256" key="2">
    <source>
        <dbReference type="ARBA" id="ARBA00022771"/>
    </source>
</evidence>
<evidence type="ECO:0000256" key="4">
    <source>
        <dbReference type="PROSITE-ProRule" id="PRU00134"/>
    </source>
</evidence>
<evidence type="ECO:0000256" key="3">
    <source>
        <dbReference type="ARBA" id="ARBA00022833"/>
    </source>
</evidence>
<feature type="domain" description="MYND-type" evidence="5">
    <location>
        <begin position="403"/>
        <end position="455"/>
    </location>
</feature>